<dbReference type="Proteomes" id="UP001164020">
    <property type="component" value="Chromosome"/>
</dbReference>
<keyword evidence="2" id="KW-1185">Reference proteome</keyword>
<accession>A0ABY7C7X8</accession>
<dbReference type="EMBL" id="CP114029">
    <property type="protein sequence ID" value="WAP70915.1"/>
    <property type="molecule type" value="Genomic_DNA"/>
</dbReference>
<protein>
    <submittedName>
        <fullName evidence="1">Uncharacterized protein</fullName>
    </submittedName>
</protein>
<dbReference type="RefSeq" id="WP_268883453.1">
    <property type="nucleotide sequence ID" value="NZ_CP114029.1"/>
</dbReference>
<evidence type="ECO:0000313" key="1">
    <source>
        <dbReference type="EMBL" id="WAP70915.1"/>
    </source>
</evidence>
<evidence type="ECO:0000313" key="2">
    <source>
        <dbReference type="Proteomes" id="UP001164020"/>
    </source>
</evidence>
<proteinExistence type="predicted"/>
<name>A0ABY7C7X8_9HYPH</name>
<reference evidence="1" key="1">
    <citation type="submission" date="2022-12" db="EMBL/GenBank/DDBJ databases">
        <title>Jiella pelagia sp. nov., isolated from phosphonate enriched culture of Northwest Pacific surface seawater.</title>
        <authorList>
            <person name="Shin D.Y."/>
            <person name="Hwang C.Y."/>
        </authorList>
    </citation>
    <scope>NUCLEOTIDE SEQUENCE</scope>
    <source>
        <strain evidence="1">HL-NP1</strain>
    </source>
</reference>
<organism evidence="1 2">
    <name type="scientific">Jiella pelagia</name>
    <dbReference type="NCBI Taxonomy" id="2986949"/>
    <lineage>
        <taxon>Bacteria</taxon>
        <taxon>Pseudomonadati</taxon>
        <taxon>Pseudomonadota</taxon>
        <taxon>Alphaproteobacteria</taxon>
        <taxon>Hyphomicrobiales</taxon>
        <taxon>Aurantimonadaceae</taxon>
        <taxon>Jiella</taxon>
    </lineage>
</organism>
<sequence>MSGQQREIYEGVQTFLTQQSANLAYVDPQAAERMRKALADPACYKGSAIHELKADFYGLKERIDQTILAERTAVFKAIDEVRGKVEQTSEFQVLEPERQAQIQSGLEAHKERLDSQTVIGVLRDRGNGVRSDLLPETMGKIVSLAPSEAPEPRPVVTGGCEEAAAPYVPPPSTPSFVRAQAIHVSFAKTYLEDEGDVDDYLQEMKRTLLAEIGAGRKVIV</sequence>
<gene>
    <name evidence="1" type="ORF">OH818_13640</name>
</gene>